<dbReference type="AlphaFoldDB" id="A0A9P7DGE5"/>
<evidence type="ECO:0000313" key="2">
    <source>
        <dbReference type="EMBL" id="KAG1793159.1"/>
    </source>
</evidence>
<dbReference type="RefSeq" id="XP_041159648.1">
    <property type="nucleotide sequence ID" value="XM_041306698.1"/>
</dbReference>
<accession>A0A9P7DGE5</accession>
<dbReference type="GeneID" id="64600462"/>
<evidence type="ECO:0000256" key="1">
    <source>
        <dbReference type="SAM" id="MobiDB-lite"/>
    </source>
</evidence>
<comment type="caution">
    <text evidence="2">The sequence shown here is derived from an EMBL/GenBank/DDBJ whole genome shotgun (WGS) entry which is preliminary data.</text>
</comment>
<keyword evidence="3" id="KW-1185">Reference proteome</keyword>
<dbReference type="EMBL" id="JABBWE010000032">
    <property type="protein sequence ID" value="KAG1793159.1"/>
    <property type="molecule type" value="Genomic_DNA"/>
</dbReference>
<dbReference type="Proteomes" id="UP000719766">
    <property type="component" value="Unassembled WGS sequence"/>
</dbReference>
<organism evidence="2 3">
    <name type="scientific">Suillus plorans</name>
    <dbReference type="NCBI Taxonomy" id="116603"/>
    <lineage>
        <taxon>Eukaryota</taxon>
        <taxon>Fungi</taxon>
        <taxon>Dikarya</taxon>
        <taxon>Basidiomycota</taxon>
        <taxon>Agaricomycotina</taxon>
        <taxon>Agaricomycetes</taxon>
        <taxon>Agaricomycetidae</taxon>
        <taxon>Boletales</taxon>
        <taxon>Suillineae</taxon>
        <taxon>Suillaceae</taxon>
        <taxon>Suillus</taxon>
    </lineage>
</organism>
<reference evidence="2" key="1">
    <citation type="journal article" date="2020" name="New Phytol.">
        <title>Comparative genomics reveals dynamic genome evolution in host specialist ectomycorrhizal fungi.</title>
        <authorList>
            <person name="Lofgren L.A."/>
            <person name="Nguyen N.H."/>
            <person name="Vilgalys R."/>
            <person name="Ruytinx J."/>
            <person name="Liao H.L."/>
            <person name="Branco S."/>
            <person name="Kuo A."/>
            <person name="LaButti K."/>
            <person name="Lipzen A."/>
            <person name="Andreopoulos W."/>
            <person name="Pangilinan J."/>
            <person name="Riley R."/>
            <person name="Hundley H."/>
            <person name="Na H."/>
            <person name="Barry K."/>
            <person name="Grigoriev I.V."/>
            <person name="Stajich J.E."/>
            <person name="Kennedy P.G."/>
        </authorList>
    </citation>
    <scope>NUCLEOTIDE SEQUENCE</scope>
    <source>
        <strain evidence="2">S12</strain>
    </source>
</reference>
<feature type="region of interest" description="Disordered" evidence="1">
    <location>
        <begin position="1"/>
        <end position="20"/>
    </location>
</feature>
<gene>
    <name evidence="2" type="ORF">HD556DRAFT_1443909</name>
</gene>
<name>A0A9P7DGE5_9AGAM</name>
<feature type="region of interest" description="Disordered" evidence="1">
    <location>
        <begin position="101"/>
        <end position="174"/>
    </location>
</feature>
<feature type="compositionally biased region" description="Polar residues" evidence="1">
    <location>
        <begin position="105"/>
        <end position="118"/>
    </location>
</feature>
<sequence length="174" mass="19528">MNCRRFHAQQVVDNDDQPKKKPIEYLNHNISFIDKWARKKRWKIGKKQVLKTAYQENPKVFDMEPVELHSDADGEEDAMFSDHSVQTKLSKVLTFNAGKIPMASHTISGSARRPTTTHQDTEAQKADGTSDDSGDDNDDLASTGYSPLKAGTDHTDDEDNDAIAELLPATRRTK</sequence>
<dbReference type="OrthoDB" id="2693147at2759"/>
<protein>
    <submittedName>
        <fullName evidence="2">Uncharacterized protein</fullName>
    </submittedName>
</protein>
<proteinExistence type="predicted"/>
<feature type="compositionally biased region" description="Acidic residues" evidence="1">
    <location>
        <begin position="129"/>
        <end position="139"/>
    </location>
</feature>
<evidence type="ECO:0000313" key="3">
    <source>
        <dbReference type="Proteomes" id="UP000719766"/>
    </source>
</evidence>